<evidence type="ECO:0000256" key="4">
    <source>
        <dbReference type="ARBA" id="ARBA00022989"/>
    </source>
</evidence>
<feature type="chain" id="PRO_5019330667" evidence="8">
    <location>
        <begin position="33"/>
        <end position="195"/>
    </location>
</feature>
<evidence type="ECO:0000256" key="8">
    <source>
        <dbReference type="SAM" id="SignalP"/>
    </source>
</evidence>
<evidence type="ECO:0000313" key="10">
    <source>
        <dbReference type="Ensembl" id="ENSUAMP00000008442.1"/>
    </source>
</evidence>
<dbReference type="GO" id="GO:0030183">
    <property type="term" value="P:B cell differentiation"/>
    <property type="evidence" value="ECO:0007669"/>
    <property type="project" value="TreeGrafter"/>
</dbReference>
<sequence>MPGGLGVLQALRATIFLFFLISAVGLGPGCQALWVDGGPPSVTVSLGETVNLQCLYNGSRPDSTPNVTWWRILQGNATWPDIFWSYGQGERPPQRLPRPFLDMGEATKNNLITAEGIILLFCAVVPGTLLLFRKRWQNMKFGVDAQDDYEDENLYEGLNLDDCSMYEDISRGLQGTYQDVGSLHIGDGDVQLEKP</sequence>
<gene>
    <name evidence="10" type="primary">CD79A</name>
</gene>
<comment type="subcellular location">
    <subcellularLocation>
        <location evidence="1">Cell membrane</location>
        <topology evidence="1">Single-pass type I membrane protein</topology>
    </subcellularLocation>
</comment>
<dbReference type="PANTHER" id="PTHR14334">
    <property type="entry name" value="B-CELL ANTIGEN RECEPTOR COMPLEX-ASSOCIATED PROTEIN"/>
    <property type="match status" value="1"/>
</dbReference>
<keyword evidence="6" id="KW-0393">Immunoglobulin domain</keyword>
<keyword evidence="4 7" id="KW-1133">Transmembrane helix</keyword>
<keyword evidence="8" id="KW-0732">Signal</keyword>
<feature type="transmembrane region" description="Helical" evidence="7">
    <location>
        <begin position="111"/>
        <end position="132"/>
    </location>
</feature>
<evidence type="ECO:0000313" key="11">
    <source>
        <dbReference type="Proteomes" id="UP000291022"/>
    </source>
</evidence>
<reference evidence="10" key="2">
    <citation type="submission" date="2025-08" db="UniProtKB">
        <authorList>
            <consortium name="Ensembl"/>
        </authorList>
    </citation>
    <scope>IDENTIFICATION</scope>
</reference>
<evidence type="ECO:0000256" key="2">
    <source>
        <dbReference type="ARBA" id="ARBA00022475"/>
    </source>
</evidence>
<dbReference type="InterPro" id="IPR007110">
    <property type="entry name" value="Ig-like_dom"/>
</dbReference>
<dbReference type="GO" id="GO:0019815">
    <property type="term" value="C:B cell receptor complex"/>
    <property type="evidence" value="ECO:0007669"/>
    <property type="project" value="TreeGrafter"/>
</dbReference>
<keyword evidence="11" id="KW-1185">Reference proteome</keyword>
<dbReference type="PANTHER" id="PTHR14334:SF1">
    <property type="entry name" value="B-CELL ANTIGEN RECEPTOR COMPLEX-ASSOCIATED PROTEIN ALPHA CHAIN"/>
    <property type="match status" value="1"/>
</dbReference>
<dbReference type="Gene3D" id="2.60.40.10">
    <property type="entry name" value="Immunoglobulins"/>
    <property type="match status" value="1"/>
</dbReference>
<keyword evidence="2" id="KW-1003">Cell membrane</keyword>
<evidence type="ECO:0000256" key="3">
    <source>
        <dbReference type="ARBA" id="ARBA00022692"/>
    </source>
</evidence>
<keyword evidence="3 7" id="KW-0812">Transmembrane</keyword>
<feature type="signal peptide" evidence="8">
    <location>
        <begin position="1"/>
        <end position="32"/>
    </location>
</feature>
<accession>A0A452QS88</accession>
<reference evidence="11" key="1">
    <citation type="submission" date="2016-06" db="EMBL/GenBank/DDBJ databases">
        <title>De novo assembly and RNA-Seq shows season-dependent expression and editing in black bear kidneys.</title>
        <authorList>
            <person name="Korstanje R."/>
            <person name="Srivastava A."/>
            <person name="Sarsani V.K."/>
            <person name="Sheehan S.M."/>
            <person name="Seger R.L."/>
            <person name="Barter M.E."/>
            <person name="Lindqvist C."/>
            <person name="Brody L.C."/>
            <person name="Mullikin J.C."/>
        </authorList>
    </citation>
    <scope>NUCLEOTIDE SEQUENCE [LARGE SCALE GENOMIC DNA]</scope>
</reference>
<evidence type="ECO:0000259" key="9">
    <source>
        <dbReference type="PROSITE" id="PS50835"/>
    </source>
</evidence>
<dbReference type="SUPFAM" id="SSF48726">
    <property type="entry name" value="Immunoglobulin"/>
    <property type="match status" value="1"/>
</dbReference>
<evidence type="ECO:0000256" key="1">
    <source>
        <dbReference type="ARBA" id="ARBA00004251"/>
    </source>
</evidence>
<name>A0A452QS88_URSAM</name>
<protein>
    <submittedName>
        <fullName evidence="10">CD79a molecule</fullName>
    </submittedName>
</protein>
<dbReference type="InterPro" id="IPR036179">
    <property type="entry name" value="Ig-like_dom_sf"/>
</dbReference>
<dbReference type="PROSITE" id="PS50835">
    <property type="entry name" value="IG_LIKE"/>
    <property type="match status" value="1"/>
</dbReference>
<keyword evidence="5 7" id="KW-0472">Membrane</keyword>
<dbReference type="AlphaFoldDB" id="A0A452QS88"/>
<dbReference type="GO" id="GO:0009897">
    <property type="term" value="C:external side of plasma membrane"/>
    <property type="evidence" value="ECO:0007669"/>
    <property type="project" value="TreeGrafter"/>
</dbReference>
<dbReference type="PROSITE" id="PS51055">
    <property type="entry name" value="ITAM_1"/>
    <property type="match status" value="1"/>
</dbReference>
<proteinExistence type="predicted"/>
<evidence type="ECO:0000256" key="5">
    <source>
        <dbReference type="ARBA" id="ARBA00023136"/>
    </source>
</evidence>
<dbReference type="GO" id="GO:0004888">
    <property type="term" value="F:transmembrane signaling receptor activity"/>
    <property type="evidence" value="ECO:0007669"/>
    <property type="project" value="InterPro"/>
</dbReference>
<feature type="domain" description="Ig-like" evidence="9">
    <location>
        <begin position="28"/>
        <end position="71"/>
    </location>
</feature>
<dbReference type="Ensembl" id="ENSUAMT00000009517.1">
    <property type="protein sequence ID" value="ENSUAMP00000008442.1"/>
    <property type="gene ID" value="ENSUAMG00000007114.1"/>
</dbReference>
<dbReference type="GeneTree" id="ENSGT00940000154363"/>
<dbReference type="GO" id="GO:0050853">
    <property type="term" value="P:B cell receptor signaling pathway"/>
    <property type="evidence" value="ECO:0007669"/>
    <property type="project" value="TreeGrafter"/>
</dbReference>
<reference evidence="10" key="3">
    <citation type="submission" date="2025-09" db="UniProtKB">
        <authorList>
            <consortium name="Ensembl"/>
        </authorList>
    </citation>
    <scope>IDENTIFICATION</scope>
</reference>
<dbReference type="Proteomes" id="UP000291022">
    <property type="component" value="Unassembled WGS sequence"/>
</dbReference>
<dbReference type="InterPro" id="IPR003110">
    <property type="entry name" value="Phos_immunorcpt_sig_ITAM"/>
</dbReference>
<organism evidence="10 11">
    <name type="scientific">Ursus americanus</name>
    <name type="common">American black bear</name>
    <name type="synonym">Euarctos americanus</name>
    <dbReference type="NCBI Taxonomy" id="9643"/>
    <lineage>
        <taxon>Eukaryota</taxon>
        <taxon>Metazoa</taxon>
        <taxon>Chordata</taxon>
        <taxon>Craniata</taxon>
        <taxon>Vertebrata</taxon>
        <taxon>Euteleostomi</taxon>
        <taxon>Mammalia</taxon>
        <taxon>Eutheria</taxon>
        <taxon>Laurasiatheria</taxon>
        <taxon>Carnivora</taxon>
        <taxon>Caniformia</taxon>
        <taxon>Ursidae</taxon>
        <taxon>Ursus</taxon>
    </lineage>
</organism>
<evidence type="ECO:0000256" key="6">
    <source>
        <dbReference type="ARBA" id="ARBA00023319"/>
    </source>
</evidence>
<dbReference type="Pfam" id="PF02189">
    <property type="entry name" value="ITAM"/>
    <property type="match status" value="1"/>
</dbReference>
<evidence type="ECO:0000256" key="7">
    <source>
        <dbReference type="SAM" id="Phobius"/>
    </source>
</evidence>
<dbReference type="SMART" id="SM00077">
    <property type="entry name" value="ITAM"/>
    <property type="match status" value="1"/>
</dbReference>
<dbReference type="InterPro" id="IPR013783">
    <property type="entry name" value="Ig-like_fold"/>
</dbReference>